<evidence type="ECO:0000313" key="3">
    <source>
        <dbReference type="Proteomes" id="UP000321787"/>
    </source>
</evidence>
<feature type="domain" description="DNA circulation N-terminal" evidence="1">
    <location>
        <begin position="6"/>
        <end position="90"/>
    </location>
</feature>
<dbReference type="AlphaFoldDB" id="A0A510UKP3"/>
<accession>A0A510UKP3</accession>
<reference evidence="2 3" key="1">
    <citation type="submission" date="2019-07" db="EMBL/GenBank/DDBJ databases">
        <title>Whole genome shotgun sequence of Aliivibrio fischeri NBRC 101058.</title>
        <authorList>
            <person name="Hosoyama A."/>
            <person name="Uohara A."/>
            <person name="Ohji S."/>
            <person name="Ichikawa N."/>
        </authorList>
    </citation>
    <scope>NUCLEOTIDE SEQUENCE [LARGE SCALE GENOMIC DNA]</scope>
    <source>
        <strain evidence="2 3">NBRC 101058</strain>
    </source>
</reference>
<sequence>MWEREYEKGRWNGLELNILTTSIDGGQRLHVSEIPYTDLPSIKVMGSAANSIDLEVLLVGKASLVEANNLLASLNAAPKGELEHPWLGELPLVFETFSQKISTKRGVVELSLKFLRDGKAPQLSSSASITVSSKEQASEVEKSSTKTFVQDVEEMDAAQVSSLQEHFTYAINQLVGISTKLNVPSQTLSALNQELNSALVAISSIANAPEQFAEQLSKTVDRVADAVRSEPDSENEAIDNSRAAQSSMLAAIDPNTPSAHYNVQMVTAAVKMSKTVATLEQENEFDIVNAKGQPSIMMSDLKQLTVAISQRINEITMNSTLESLELFYALTGLKEGIETQYNKVKTGSEAQRFIERGRYIPALFLAHQTYTDTALISALNPQKHPLFMNGTLSMRAMK</sequence>
<dbReference type="RefSeq" id="WP_146865663.1">
    <property type="nucleotide sequence ID" value="NZ_BJTZ01000026.1"/>
</dbReference>
<comment type="caution">
    <text evidence="2">The sequence shown here is derived from an EMBL/GenBank/DDBJ whole genome shotgun (WGS) entry which is preliminary data.</text>
</comment>
<dbReference type="Pfam" id="PF07157">
    <property type="entry name" value="DNA_circ_N"/>
    <property type="match status" value="1"/>
</dbReference>
<evidence type="ECO:0000259" key="1">
    <source>
        <dbReference type="Pfam" id="PF07157"/>
    </source>
</evidence>
<proteinExistence type="predicted"/>
<protein>
    <recommendedName>
        <fullName evidence="1">DNA circulation N-terminal domain-containing protein</fullName>
    </recommendedName>
</protein>
<dbReference type="Proteomes" id="UP000321787">
    <property type="component" value="Unassembled WGS sequence"/>
</dbReference>
<name>A0A510UKP3_ALIFS</name>
<organism evidence="2 3">
    <name type="scientific">Aliivibrio fischeri</name>
    <name type="common">Vibrio fischeri</name>
    <dbReference type="NCBI Taxonomy" id="668"/>
    <lineage>
        <taxon>Bacteria</taxon>
        <taxon>Pseudomonadati</taxon>
        <taxon>Pseudomonadota</taxon>
        <taxon>Gammaproteobacteria</taxon>
        <taxon>Vibrionales</taxon>
        <taxon>Vibrionaceae</taxon>
        <taxon>Aliivibrio</taxon>
    </lineage>
</organism>
<evidence type="ECO:0000313" key="2">
    <source>
        <dbReference type="EMBL" id="GEK15202.1"/>
    </source>
</evidence>
<dbReference type="EMBL" id="BJTZ01000026">
    <property type="protein sequence ID" value="GEK15202.1"/>
    <property type="molecule type" value="Genomic_DNA"/>
</dbReference>
<gene>
    <name evidence="2" type="ORF">AFI02nite_32380</name>
</gene>
<dbReference type="InterPro" id="IPR009826">
    <property type="entry name" value="DNA_circ_N"/>
</dbReference>